<organism evidence="2 3">
    <name type="scientific">Pseudobowmanella zhangzhouensis</name>
    <dbReference type="NCBI Taxonomy" id="1537679"/>
    <lineage>
        <taxon>Bacteria</taxon>
        <taxon>Pseudomonadati</taxon>
        <taxon>Pseudomonadota</taxon>
        <taxon>Gammaproteobacteria</taxon>
        <taxon>Alteromonadales</taxon>
        <taxon>Alteromonadaceae</taxon>
    </lineage>
</organism>
<gene>
    <name evidence="2" type="ORF">ACFP85_01765</name>
</gene>
<evidence type="ECO:0000313" key="2">
    <source>
        <dbReference type="EMBL" id="MFC6438880.1"/>
    </source>
</evidence>
<dbReference type="EMBL" id="JBHSUS010000001">
    <property type="protein sequence ID" value="MFC6438880.1"/>
    <property type="molecule type" value="Genomic_DNA"/>
</dbReference>
<dbReference type="RefSeq" id="WP_165490771.1">
    <property type="nucleotide sequence ID" value="NZ_JBHSUS010000001.1"/>
</dbReference>
<evidence type="ECO:0000313" key="3">
    <source>
        <dbReference type="Proteomes" id="UP001596364"/>
    </source>
</evidence>
<name>A0ABW1XI59_9ALTE</name>
<keyword evidence="1" id="KW-1133">Transmembrane helix</keyword>
<keyword evidence="1" id="KW-0472">Membrane</keyword>
<dbReference type="Proteomes" id="UP001596364">
    <property type="component" value="Unassembled WGS sequence"/>
</dbReference>
<keyword evidence="3" id="KW-1185">Reference proteome</keyword>
<evidence type="ECO:0000256" key="1">
    <source>
        <dbReference type="SAM" id="Phobius"/>
    </source>
</evidence>
<accession>A0ABW1XI59</accession>
<comment type="caution">
    <text evidence="2">The sequence shown here is derived from an EMBL/GenBank/DDBJ whole genome shotgun (WGS) entry which is preliminary data.</text>
</comment>
<protein>
    <submittedName>
        <fullName evidence="2">Uncharacterized protein</fullName>
    </submittedName>
</protein>
<keyword evidence="1" id="KW-0812">Transmembrane</keyword>
<proteinExistence type="predicted"/>
<feature type="transmembrane region" description="Helical" evidence="1">
    <location>
        <begin position="33"/>
        <end position="52"/>
    </location>
</feature>
<reference evidence="3" key="1">
    <citation type="journal article" date="2019" name="Int. J. Syst. Evol. Microbiol.">
        <title>The Global Catalogue of Microorganisms (GCM) 10K type strain sequencing project: providing services to taxonomists for standard genome sequencing and annotation.</title>
        <authorList>
            <consortium name="The Broad Institute Genomics Platform"/>
            <consortium name="The Broad Institute Genome Sequencing Center for Infectious Disease"/>
            <person name="Wu L."/>
            <person name="Ma J."/>
        </authorList>
    </citation>
    <scope>NUCLEOTIDE SEQUENCE [LARGE SCALE GENOMIC DNA]</scope>
    <source>
        <strain evidence="3">CGMCC 1.16031</strain>
    </source>
</reference>
<sequence>MMIAWISIFIVLASVAVILSVSGLTQGSFLTTFLASAGILFLLLLIAMGLLARKFKKQ</sequence>